<dbReference type="EMBL" id="DVLP01000118">
    <property type="protein sequence ID" value="HIT74741.1"/>
    <property type="molecule type" value="Genomic_DNA"/>
</dbReference>
<dbReference type="Gene3D" id="3.40.190.10">
    <property type="entry name" value="Periplasmic binding protein-like II"/>
    <property type="match status" value="2"/>
</dbReference>
<evidence type="ECO:0000313" key="1">
    <source>
        <dbReference type="EMBL" id="HIT74741.1"/>
    </source>
</evidence>
<reference evidence="1" key="1">
    <citation type="submission" date="2020-10" db="EMBL/GenBank/DDBJ databases">
        <authorList>
            <person name="Gilroy R."/>
        </authorList>
    </citation>
    <scope>NUCLEOTIDE SEQUENCE</scope>
    <source>
        <strain evidence="1">ChiGjej1B1-24693</strain>
    </source>
</reference>
<name>A0A9D1GVV4_9ACTN</name>
<evidence type="ECO:0008006" key="3">
    <source>
        <dbReference type="Google" id="ProtNLM"/>
    </source>
</evidence>
<organism evidence="1 2">
    <name type="scientific">Candidatus Avipropionibacterium avicola</name>
    <dbReference type="NCBI Taxonomy" id="2840701"/>
    <lineage>
        <taxon>Bacteria</taxon>
        <taxon>Bacillati</taxon>
        <taxon>Actinomycetota</taxon>
        <taxon>Actinomycetes</taxon>
        <taxon>Propionibacteriales</taxon>
        <taxon>Propionibacteriaceae</taxon>
        <taxon>Propionibacteriaceae incertae sedis</taxon>
        <taxon>Candidatus Avipropionibacterium</taxon>
    </lineage>
</organism>
<accession>A0A9D1GVV4</accession>
<sequence>LASIPTTAWQAAMVNGTLWGVPQARPPAGSIMSTRGDLLSEKGIDKNQSPADGAELLALMEELTDRKEGVFAMGADPVSWLMSIILEMVDAPKGWLEEGGKFTNAIETENYKEAIVHTKEFWDAGVLHPNSFSDPGSNSTWWQGGVTQVYIQGFTNWLYFTQRQPQFDLGLIEIPLWDGGGAAPKHQSASAYGAYAAITQQDSTERVEEILRVLDYLAAPYGSEEYLRANYGVEGEHYNMEDGVPISTDRIVDDPRVLTYFGSQALADLTGPRDLVDLESEYLHRIMPTSKADPSIGLYSDTASSKGAAFNRKQIDVISEIIQGRRELSEFDDLVSEYQNGIGKKIKAELEEGFQQQG</sequence>
<reference evidence="1" key="2">
    <citation type="journal article" date="2021" name="PeerJ">
        <title>Extensive microbial diversity within the chicken gut microbiome revealed by metagenomics and culture.</title>
        <authorList>
            <person name="Gilroy R."/>
            <person name="Ravi A."/>
            <person name="Getino M."/>
            <person name="Pursley I."/>
            <person name="Horton D.L."/>
            <person name="Alikhan N.F."/>
            <person name="Baker D."/>
            <person name="Gharbi K."/>
            <person name="Hall N."/>
            <person name="Watson M."/>
            <person name="Adriaenssens E.M."/>
            <person name="Foster-Nyarko E."/>
            <person name="Jarju S."/>
            <person name="Secka A."/>
            <person name="Antonio M."/>
            <person name="Oren A."/>
            <person name="Chaudhuri R.R."/>
            <person name="La Ragione R."/>
            <person name="Hildebrand F."/>
            <person name="Pallen M.J."/>
        </authorList>
    </citation>
    <scope>NUCLEOTIDE SEQUENCE</scope>
    <source>
        <strain evidence="1">ChiGjej1B1-24693</strain>
    </source>
</reference>
<proteinExistence type="predicted"/>
<dbReference type="SUPFAM" id="SSF53850">
    <property type="entry name" value="Periplasmic binding protein-like II"/>
    <property type="match status" value="1"/>
</dbReference>
<evidence type="ECO:0000313" key="2">
    <source>
        <dbReference type="Proteomes" id="UP000886842"/>
    </source>
</evidence>
<gene>
    <name evidence="1" type="ORF">IAA98_04070</name>
</gene>
<dbReference type="AlphaFoldDB" id="A0A9D1GVV4"/>
<dbReference type="Proteomes" id="UP000886842">
    <property type="component" value="Unassembled WGS sequence"/>
</dbReference>
<feature type="non-terminal residue" evidence="1">
    <location>
        <position position="1"/>
    </location>
</feature>
<comment type="caution">
    <text evidence="1">The sequence shown here is derived from an EMBL/GenBank/DDBJ whole genome shotgun (WGS) entry which is preliminary data.</text>
</comment>
<protein>
    <recommendedName>
        <fullName evidence="3">Extracellular solute-binding protein</fullName>
    </recommendedName>
</protein>